<evidence type="ECO:0000313" key="1">
    <source>
        <dbReference type="EMBL" id="NER15266.1"/>
    </source>
</evidence>
<name>A0A6P0UXS8_9FLAO</name>
<protein>
    <submittedName>
        <fullName evidence="1">Uncharacterized protein</fullName>
    </submittedName>
</protein>
<dbReference type="RefSeq" id="WP_163608554.1">
    <property type="nucleotide sequence ID" value="NZ_JAABOO010000004.1"/>
</dbReference>
<proteinExistence type="predicted"/>
<organism evidence="1 2">
    <name type="scientific">Leptobacterium flavescens</name>
    <dbReference type="NCBI Taxonomy" id="472055"/>
    <lineage>
        <taxon>Bacteria</taxon>
        <taxon>Pseudomonadati</taxon>
        <taxon>Bacteroidota</taxon>
        <taxon>Flavobacteriia</taxon>
        <taxon>Flavobacteriales</taxon>
        <taxon>Flavobacteriaceae</taxon>
        <taxon>Leptobacterium</taxon>
    </lineage>
</organism>
<sequence length="65" mass="7183">MKKKELKKLALKKEAISRLDKIKAGIDGDMSLNIECQSDLQACPTDRTCATNCFVTCFLTCTPCP</sequence>
<accession>A0A6P0UXS8</accession>
<gene>
    <name evidence="1" type="ORF">GWK08_17550</name>
</gene>
<reference evidence="1 2" key="1">
    <citation type="submission" date="2020-01" db="EMBL/GenBank/DDBJ databases">
        <title>Leptobacterium flavescens.</title>
        <authorList>
            <person name="Wang G."/>
        </authorList>
    </citation>
    <scope>NUCLEOTIDE SEQUENCE [LARGE SCALE GENOMIC DNA]</scope>
    <source>
        <strain evidence="1 2">KCTC 22160</strain>
    </source>
</reference>
<dbReference type="AlphaFoldDB" id="A0A6P0UXS8"/>
<evidence type="ECO:0000313" key="2">
    <source>
        <dbReference type="Proteomes" id="UP000468581"/>
    </source>
</evidence>
<keyword evidence="2" id="KW-1185">Reference proteome</keyword>
<comment type="caution">
    <text evidence="1">The sequence shown here is derived from an EMBL/GenBank/DDBJ whole genome shotgun (WGS) entry which is preliminary data.</text>
</comment>
<dbReference type="EMBL" id="JAABOO010000004">
    <property type="protein sequence ID" value="NER15266.1"/>
    <property type="molecule type" value="Genomic_DNA"/>
</dbReference>
<dbReference type="Proteomes" id="UP000468581">
    <property type="component" value="Unassembled WGS sequence"/>
</dbReference>